<dbReference type="InterPro" id="IPR038770">
    <property type="entry name" value="Na+/solute_symporter_sf"/>
</dbReference>
<feature type="transmembrane region" description="Helical" evidence="8">
    <location>
        <begin position="52"/>
        <end position="71"/>
    </location>
</feature>
<evidence type="ECO:0000256" key="6">
    <source>
        <dbReference type="ARBA" id="ARBA00022989"/>
    </source>
</evidence>
<evidence type="ECO:0000256" key="7">
    <source>
        <dbReference type="ARBA" id="ARBA00023136"/>
    </source>
</evidence>
<organism evidence="9 10">
    <name type="scientific">[Mycoplasma] gypis</name>
    <dbReference type="NCBI Taxonomy" id="92404"/>
    <lineage>
        <taxon>Bacteria</taxon>
        <taxon>Bacillati</taxon>
        <taxon>Mycoplasmatota</taxon>
        <taxon>Mycoplasmoidales</taxon>
        <taxon>Metamycoplasmataceae</taxon>
        <taxon>Metamycoplasma</taxon>
    </lineage>
</organism>
<dbReference type="EMBL" id="CP148066">
    <property type="protein sequence ID" value="WXL28487.1"/>
    <property type="molecule type" value="Genomic_DNA"/>
</dbReference>
<sequence length="373" mass="40954">MDSTQPVTVKGALISTLSNTGMWGAIISTIFIIALGYALVKLHVFKTEWKAVLNSVVLKVALPALAITGFMKSISLNDLKQQGIILGVSFAFYIVLLIISKLWIKFVPQFIPKILGKKLENGGTAVESKALVMWMMLIFGSVTFFGLPIISSLYEKDGGVIAANIWTIPYRIFLYSYCFMIMSGLKMDKQNIKKSLKTAFLNPIVIATFIGLVLWLTQLIPGASSFDKNFTSGNKGWFEFSVTMPYIFKPLTYLKGLASPLVWLSIGMTLAGTKLSSAVKDKWVWIFAVQKLILIPLLVFLVMFGLNHAGLVNKAISASMVIFAAVPPATVVIAYAMQFKVNEEYAAKCSALTTLLAVVMMPLWIVASQAAFI</sequence>
<evidence type="ECO:0000313" key="10">
    <source>
        <dbReference type="Proteomes" id="UP001460679"/>
    </source>
</evidence>
<name>A0ABZ2RNC8_9BACT</name>
<feature type="transmembrane region" description="Helical" evidence="8">
    <location>
        <begin position="349"/>
        <end position="372"/>
    </location>
</feature>
<dbReference type="Gene3D" id="1.20.1530.20">
    <property type="match status" value="1"/>
</dbReference>
<accession>A0ABZ2RNC8</accession>
<evidence type="ECO:0000256" key="4">
    <source>
        <dbReference type="ARBA" id="ARBA00022475"/>
    </source>
</evidence>
<dbReference type="InterPro" id="IPR004776">
    <property type="entry name" value="Mem_transp_PIN-like"/>
</dbReference>
<feature type="transmembrane region" description="Helical" evidence="8">
    <location>
        <begin position="160"/>
        <end position="179"/>
    </location>
</feature>
<keyword evidence="5 8" id="KW-0812">Transmembrane</keyword>
<feature type="transmembrane region" description="Helical" evidence="8">
    <location>
        <begin position="83"/>
        <end position="104"/>
    </location>
</feature>
<feature type="transmembrane region" description="Helical" evidence="8">
    <location>
        <begin position="253"/>
        <end position="271"/>
    </location>
</feature>
<evidence type="ECO:0000313" key="9">
    <source>
        <dbReference type="EMBL" id="WXL28487.1"/>
    </source>
</evidence>
<dbReference type="PANTHER" id="PTHR36838">
    <property type="entry name" value="AUXIN EFFLUX CARRIER FAMILY PROTEIN"/>
    <property type="match status" value="1"/>
</dbReference>
<dbReference type="PANTHER" id="PTHR36838:SF1">
    <property type="entry name" value="SLR1864 PROTEIN"/>
    <property type="match status" value="1"/>
</dbReference>
<dbReference type="RefSeq" id="WP_205499578.1">
    <property type="nucleotide sequence ID" value="NZ_CP148066.1"/>
</dbReference>
<keyword evidence="7 8" id="KW-0472">Membrane</keyword>
<keyword evidence="10" id="KW-1185">Reference proteome</keyword>
<evidence type="ECO:0000256" key="5">
    <source>
        <dbReference type="ARBA" id="ARBA00022692"/>
    </source>
</evidence>
<feature type="transmembrane region" description="Helical" evidence="8">
    <location>
        <begin position="200"/>
        <end position="220"/>
    </location>
</feature>
<evidence type="ECO:0000256" key="8">
    <source>
        <dbReference type="SAM" id="Phobius"/>
    </source>
</evidence>
<proteinExistence type="inferred from homology"/>
<comment type="similarity">
    <text evidence="2">Belongs to the auxin efflux carrier (TC 2.A.69) family.</text>
</comment>
<evidence type="ECO:0000256" key="3">
    <source>
        <dbReference type="ARBA" id="ARBA00022448"/>
    </source>
</evidence>
<keyword evidence="3" id="KW-0813">Transport</keyword>
<gene>
    <name evidence="9" type="ORF">WG616_00425</name>
</gene>
<dbReference type="Pfam" id="PF03547">
    <property type="entry name" value="Mem_trans"/>
    <property type="match status" value="1"/>
</dbReference>
<feature type="transmembrane region" description="Helical" evidence="8">
    <location>
        <begin position="131"/>
        <end position="154"/>
    </location>
</feature>
<protein>
    <submittedName>
        <fullName evidence="9">AEC family transporter</fullName>
    </submittedName>
</protein>
<feature type="transmembrane region" description="Helical" evidence="8">
    <location>
        <begin position="283"/>
        <end position="304"/>
    </location>
</feature>
<feature type="transmembrane region" description="Helical" evidence="8">
    <location>
        <begin position="316"/>
        <end position="337"/>
    </location>
</feature>
<feature type="transmembrane region" description="Helical" evidence="8">
    <location>
        <begin position="20"/>
        <end position="40"/>
    </location>
</feature>
<dbReference type="Proteomes" id="UP001460679">
    <property type="component" value="Chromosome"/>
</dbReference>
<evidence type="ECO:0000256" key="1">
    <source>
        <dbReference type="ARBA" id="ARBA00004651"/>
    </source>
</evidence>
<keyword evidence="6 8" id="KW-1133">Transmembrane helix</keyword>
<reference evidence="9" key="1">
    <citation type="submission" date="2024-03" db="EMBL/GenBank/DDBJ databases">
        <title>Complete genome sequence of Mycoplasma gypis type strain B1/T1.</title>
        <authorList>
            <person name="Spergser J."/>
        </authorList>
    </citation>
    <scope>NUCLEOTIDE SEQUENCE [LARGE SCALE GENOMIC DNA]</scope>
    <source>
        <strain evidence="9">B1/T1</strain>
    </source>
</reference>
<evidence type="ECO:0000256" key="2">
    <source>
        <dbReference type="ARBA" id="ARBA00010145"/>
    </source>
</evidence>
<keyword evidence="4" id="KW-1003">Cell membrane</keyword>
<comment type="subcellular location">
    <subcellularLocation>
        <location evidence="1">Cell membrane</location>
        <topology evidence="1">Multi-pass membrane protein</topology>
    </subcellularLocation>
</comment>